<dbReference type="EMBL" id="BARS01017322">
    <property type="protein sequence ID" value="GAF96593.1"/>
    <property type="molecule type" value="Genomic_DNA"/>
</dbReference>
<protein>
    <submittedName>
        <fullName evidence="2">Uncharacterized protein</fullName>
    </submittedName>
</protein>
<evidence type="ECO:0000313" key="2">
    <source>
        <dbReference type="EMBL" id="GAF96593.1"/>
    </source>
</evidence>
<reference evidence="2" key="1">
    <citation type="journal article" date="2014" name="Front. Microbiol.">
        <title>High frequency of phylogenetically diverse reductive dehalogenase-homologous genes in deep subseafloor sedimentary metagenomes.</title>
        <authorList>
            <person name="Kawai M."/>
            <person name="Futagami T."/>
            <person name="Toyoda A."/>
            <person name="Takaki Y."/>
            <person name="Nishi S."/>
            <person name="Hori S."/>
            <person name="Arai W."/>
            <person name="Tsubouchi T."/>
            <person name="Morono Y."/>
            <person name="Uchiyama I."/>
            <person name="Ito T."/>
            <person name="Fujiyama A."/>
            <person name="Inagaki F."/>
            <person name="Takami H."/>
        </authorList>
    </citation>
    <scope>NUCLEOTIDE SEQUENCE</scope>
    <source>
        <strain evidence="2">Expedition CK06-06</strain>
    </source>
</reference>
<dbReference type="AlphaFoldDB" id="X0TSQ5"/>
<feature type="non-terminal residue" evidence="2">
    <location>
        <position position="1"/>
    </location>
</feature>
<accession>X0TSQ5</accession>
<feature type="region of interest" description="Disordered" evidence="1">
    <location>
        <begin position="128"/>
        <end position="147"/>
    </location>
</feature>
<name>X0TSQ5_9ZZZZ</name>
<proteinExistence type="predicted"/>
<evidence type="ECO:0000256" key="1">
    <source>
        <dbReference type="SAM" id="MobiDB-lite"/>
    </source>
</evidence>
<sequence>TGETVIGTAATAEADKGRALEMTVGSGFGLGDPFPEVQRSEAAMNAILDNTALRGPERVQVAKSVQGSQMYDKAASVLREWDEATSTDGNTFSGAAIRVKFTAIHGWGTNSDTARRMIPILRRIKNKVDQAAATQSPAARPAPATRG</sequence>
<feature type="compositionally biased region" description="Low complexity" evidence="1">
    <location>
        <begin position="130"/>
        <end position="147"/>
    </location>
</feature>
<gene>
    <name evidence="2" type="ORF">S01H1_28348</name>
</gene>
<comment type="caution">
    <text evidence="2">The sequence shown here is derived from an EMBL/GenBank/DDBJ whole genome shotgun (WGS) entry which is preliminary data.</text>
</comment>
<organism evidence="2">
    <name type="scientific">marine sediment metagenome</name>
    <dbReference type="NCBI Taxonomy" id="412755"/>
    <lineage>
        <taxon>unclassified sequences</taxon>
        <taxon>metagenomes</taxon>
        <taxon>ecological metagenomes</taxon>
    </lineage>
</organism>